<gene>
    <name evidence="2" type="ORF">DIJ64_01785</name>
</gene>
<evidence type="ECO:0000313" key="2">
    <source>
        <dbReference type="EMBL" id="AWV47288.1"/>
    </source>
</evidence>
<feature type="transmembrane region" description="Helical" evidence="1">
    <location>
        <begin position="20"/>
        <end position="44"/>
    </location>
</feature>
<keyword evidence="1" id="KW-0472">Membrane</keyword>
<evidence type="ECO:0000256" key="1">
    <source>
        <dbReference type="SAM" id="Phobius"/>
    </source>
</evidence>
<keyword evidence="1" id="KW-0812">Transmembrane</keyword>
<name>A0AAD0P7S6_MYCLR</name>
<accession>A0AAD0P7S6</accession>
<protein>
    <submittedName>
        <fullName evidence="2">Uncharacterized protein</fullName>
    </submittedName>
</protein>
<dbReference type="Proteomes" id="UP000249682">
    <property type="component" value="Chromosome"/>
</dbReference>
<reference evidence="2 3" key="1">
    <citation type="submission" date="2018-05" db="EMBL/GenBank/DDBJ databases">
        <title>Evolution of small genomes with special reference to Mycobacterium leprae.</title>
        <authorList>
            <person name="Mohanty P.S."/>
            <person name="Bansal A.K."/>
            <person name="Gupta U.D."/>
            <person name="Naaz F."/>
            <person name="Dwivedi V.D."/>
            <person name="Singh H."/>
            <person name="Gupta G."/>
            <person name="Sharma S."/>
            <person name="Arora M."/>
        </authorList>
    </citation>
    <scope>NUCLEOTIDE SEQUENCE [LARGE SCALE GENOMIC DNA]</scope>
    <source>
        <strain evidence="2 3">MRHRU-235-G</strain>
    </source>
</reference>
<dbReference type="RefSeq" id="WP_111480964.1">
    <property type="nucleotide sequence ID" value="NZ_CP029543.1"/>
</dbReference>
<evidence type="ECO:0000313" key="3">
    <source>
        <dbReference type="Proteomes" id="UP000249682"/>
    </source>
</evidence>
<keyword evidence="1" id="KW-1133">Transmembrane helix</keyword>
<dbReference type="EMBL" id="CP029543">
    <property type="protein sequence ID" value="AWV47288.1"/>
    <property type="molecule type" value="Genomic_DNA"/>
</dbReference>
<organism evidence="2 3">
    <name type="scientific">Mycobacterium leprae</name>
    <dbReference type="NCBI Taxonomy" id="1769"/>
    <lineage>
        <taxon>Bacteria</taxon>
        <taxon>Bacillati</taxon>
        <taxon>Actinomycetota</taxon>
        <taxon>Actinomycetes</taxon>
        <taxon>Mycobacteriales</taxon>
        <taxon>Mycobacteriaceae</taxon>
        <taxon>Mycobacterium</taxon>
    </lineage>
</organism>
<sequence>MLATVRRLRTPTQPYAYTTVHLANAASPLLPVSNLTNLLAFYLANTSSTKFTPLIAVLWLTAVAAVCLVFRWFSPMICVCRPTLSKSGSSRGHR</sequence>
<feature type="transmembrane region" description="Helical" evidence="1">
    <location>
        <begin position="51"/>
        <end position="73"/>
    </location>
</feature>
<proteinExistence type="predicted"/>
<dbReference type="AlphaFoldDB" id="A0AAD0P7S6"/>